<keyword evidence="6" id="KW-1185">Reference proteome</keyword>
<dbReference type="PANTHER" id="PTHR10907">
    <property type="entry name" value="REGUCALCIN"/>
    <property type="match status" value="1"/>
</dbReference>
<feature type="domain" description="SMP-30/Gluconolactonase/LRE-like region" evidence="4">
    <location>
        <begin position="20"/>
        <end position="271"/>
    </location>
</feature>
<feature type="binding site" evidence="3">
    <location>
        <position position="114"/>
    </location>
    <ligand>
        <name>substrate</name>
    </ligand>
</feature>
<dbReference type="PRINTS" id="PR01790">
    <property type="entry name" value="SMP30FAMILY"/>
</dbReference>
<feature type="binding site" evidence="3">
    <location>
        <position position="213"/>
    </location>
    <ligand>
        <name>a divalent metal cation</name>
        <dbReference type="ChEBI" id="CHEBI:60240"/>
    </ligand>
</feature>
<organism evidence="5 6">
    <name type="scientific">Morchella conica CCBAS932</name>
    <dbReference type="NCBI Taxonomy" id="1392247"/>
    <lineage>
        <taxon>Eukaryota</taxon>
        <taxon>Fungi</taxon>
        <taxon>Dikarya</taxon>
        <taxon>Ascomycota</taxon>
        <taxon>Pezizomycotina</taxon>
        <taxon>Pezizomycetes</taxon>
        <taxon>Pezizales</taxon>
        <taxon>Morchellaceae</taxon>
        <taxon>Morchella</taxon>
    </lineage>
</organism>
<sequence>MAEIETYKISEPYLHTECSLGEGPYYEEATGELRFVDIIKKEIHSVNLAEGPNSHKVTKLEHSVGITADIEGHEGEYIVAAKLGFAIFNKSTGQLRYIKKVYDDPTTAERFRFNDGNVDSKGRFWAGTMYDFHSGEPQPEGCVFRLDPDLTLHRMIENVCIPNGMGWSPDDQTFYFTDSPSKNIVAYDFDPESGNISNKRTFFTLDDGDAVPDGCTVDSEGYLWVAIHEGSRVIRVSPEGKQVAEVKMDAWKITCPIFGGPNNDELFITSAGVGSDDPKPEGCKDNGAVFRFKTSTTGLPSNKFVLSAKP</sequence>
<dbReference type="InterPro" id="IPR013658">
    <property type="entry name" value="SGL"/>
</dbReference>
<keyword evidence="3" id="KW-0862">Zinc</keyword>
<dbReference type="InterPro" id="IPR011042">
    <property type="entry name" value="6-blade_b-propeller_TolB-like"/>
</dbReference>
<dbReference type="InParanoid" id="A0A3N4KLF4"/>
<feature type="binding site" evidence="3">
    <location>
        <position position="112"/>
    </location>
    <ligand>
        <name>substrate</name>
    </ligand>
</feature>
<proteinExistence type="inferred from homology"/>
<dbReference type="EMBL" id="ML119136">
    <property type="protein sequence ID" value="RPB11396.1"/>
    <property type="molecule type" value="Genomic_DNA"/>
</dbReference>
<evidence type="ECO:0000313" key="5">
    <source>
        <dbReference type="EMBL" id="RPB11396.1"/>
    </source>
</evidence>
<dbReference type="STRING" id="1392247.A0A3N4KLF4"/>
<dbReference type="GO" id="GO:0005509">
    <property type="term" value="F:calcium ion binding"/>
    <property type="evidence" value="ECO:0007669"/>
    <property type="project" value="TreeGrafter"/>
</dbReference>
<dbReference type="InterPro" id="IPR005511">
    <property type="entry name" value="SMP-30"/>
</dbReference>
<dbReference type="GO" id="GO:0004341">
    <property type="term" value="F:gluconolactonase activity"/>
    <property type="evidence" value="ECO:0007669"/>
    <property type="project" value="TreeGrafter"/>
</dbReference>
<dbReference type="Pfam" id="PF08450">
    <property type="entry name" value="SGL"/>
    <property type="match status" value="1"/>
</dbReference>
<evidence type="ECO:0000259" key="4">
    <source>
        <dbReference type="Pfam" id="PF08450"/>
    </source>
</evidence>
<evidence type="ECO:0000256" key="2">
    <source>
        <dbReference type="PIRSR" id="PIRSR605511-1"/>
    </source>
</evidence>
<name>A0A3N4KLF4_9PEZI</name>
<dbReference type="SUPFAM" id="SSF63829">
    <property type="entry name" value="Calcium-dependent phosphotriesterase"/>
    <property type="match status" value="1"/>
</dbReference>
<dbReference type="Gene3D" id="2.120.10.30">
    <property type="entry name" value="TolB, C-terminal domain"/>
    <property type="match status" value="1"/>
</dbReference>
<feature type="binding site" evidence="3">
    <location>
        <position position="22"/>
    </location>
    <ligand>
        <name>a divalent metal cation</name>
        <dbReference type="ChEBI" id="CHEBI:60240"/>
    </ligand>
</feature>
<gene>
    <name evidence="5" type="ORF">P167DRAFT_606536</name>
</gene>
<reference evidence="5 6" key="1">
    <citation type="journal article" date="2018" name="Nat. Ecol. Evol.">
        <title>Pezizomycetes genomes reveal the molecular basis of ectomycorrhizal truffle lifestyle.</title>
        <authorList>
            <person name="Murat C."/>
            <person name="Payen T."/>
            <person name="Noel B."/>
            <person name="Kuo A."/>
            <person name="Morin E."/>
            <person name="Chen J."/>
            <person name="Kohler A."/>
            <person name="Krizsan K."/>
            <person name="Balestrini R."/>
            <person name="Da Silva C."/>
            <person name="Montanini B."/>
            <person name="Hainaut M."/>
            <person name="Levati E."/>
            <person name="Barry K.W."/>
            <person name="Belfiori B."/>
            <person name="Cichocki N."/>
            <person name="Clum A."/>
            <person name="Dockter R.B."/>
            <person name="Fauchery L."/>
            <person name="Guy J."/>
            <person name="Iotti M."/>
            <person name="Le Tacon F."/>
            <person name="Lindquist E.A."/>
            <person name="Lipzen A."/>
            <person name="Malagnac F."/>
            <person name="Mello A."/>
            <person name="Molinier V."/>
            <person name="Miyauchi S."/>
            <person name="Poulain J."/>
            <person name="Riccioni C."/>
            <person name="Rubini A."/>
            <person name="Sitrit Y."/>
            <person name="Splivallo R."/>
            <person name="Traeger S."/>
            <person name="Wang M."/>
            <person name="Zifcakova L."/>
            <person name="Wipf D."/>
            <person name="Zambonelli A."/>
            <person name="Paolocci F."/>
            <person name="Nowrousian M."/>
            <person name="Ottonello S."/>
            <person name="Baldrian P."/>
            <person name="Spatafora J.W."/>
            <person name="Henrissat B."/>
            <person name="Nagy L.G."/>
            <person name="Aury J.M."/>
            <person name="Wincker P."/>
            <person name="Grigoriev I.V."/>
            <person name="Bonfante P."/>
            <person name="Martin F.M."/>
        </authorList>
    </citation>
    <scope>NUCLEOTIDE SEQUENCE [LARGE SCALE GENOMIC DNA]</scope>
    <source>
        <strain evidence="5 6">CCBAS932</strain>
    </source>
</reference>
<evidence type="ECO:0000313" key="6">
    <source>
        <dbReference type="Proteomes" id="UP000277580"/>
    </source>
</evidence>
<protein>
    <submittedName>
        <fullName evidence="5">Calcium homeostasis protein Regucalcin</fullName>
    </submittedName>
</protein>
<dbReference type="Proteomes" id="UP000277580">
    <property type="component" value="Unassembled WGS sequence"/>
</dbReference>
<dbReference type="FunCoup" id="A0A3N4KLF4">
    <property type="interactions" value="41"/>
</dbReference>
<dbReference type="OrthoDB" id="423498at2759"/>
<dbReference type="AlphaFoldDB" id="A0A3N4KLF4"/>
<comment type="similarity">
    <text evidence="1">Belongs to the SMP-30/CGR1 family.</text>
</comment>
<accession>A0A3N4KLF4</accession>
<keyword evidence="3" id="KW-0479">Metal-binding</keyword>
<dbReference type="PANTHER" id="PTHR10907:SF47">
    <property type="entry name" value="REGUCALCIN"/>
    <property type="match status" value="1"/>
</dbReference>
<feature type="active site" description="Proton donor/acceptor" evidence="2">
    <location>
        <position position="213"/>
    </location>
</feature>
<feature type="binding site" evidence="3">
    <location>
        <position position="163"/>
    </location>
    <ligand>
        <name>a divalent metal cation</name>
        <dbReference type="ChEBI" id="CHEBI:60240"/>
    </ligand>
</feature>
<evidence type="ECO:0000256" key="1">
    <source>
        <dbReference type="ARBA" id="ARBA00008853"/>
    </source>
</evidence>
<comment type="cofactor">
    <cofactor evidence="3">
        <name>Zn(2+)</name>
        <dbReference type="ChEBI" id="CHEBI:29105"/>
    </cofactor>
    <text evidence="3">Binds 1 divalent metal cation per subunit.</text>
</comment>
<evidence type="ECO:0000256" key="3">
    <source>
        <dbReference type="PIRSR" id="PIRSR605511-2"/>
    </source>
</evidence>